<evidence type="ECO:0000259" key="8">
    <source>
        <dbReference type="Pfam" id="PF03458"/>
    </source>
</evidence>
<dbReference type="InterPro" id="IPR005115">
    <property type="entry name" value="Gly_transporter"/>
</dbReference>
<feature type="transmembrane region" description="Helical" evidence="7">
    <location>
        <begin position="62"/>
        <end position="79"/>
    </location>
</feature>
<dbReference type="EMBL" id="JAGIOB010000001">
    <property type="protein sequence ID" value="MBP2419062.1"/>
    <property type="molecule type" value="Genomic_DNA"/>
</dbReference>
<dbReference type="PANTHER" id="PTHR30506:SF3">
    <property type="entry name" value="UPF0126 INNER MEMBRANE PROTEIN YADS-RELATED"/>
    <property type="match status" value="1"/>
</dbReference>
<sequence>MFLALLTYLGIVVFAASGALAGVRRRLDLFGVCVVGLTAGLGGGVTRDLLLGVTPPVSVERWTNGTVALAASLLVFWVHPHLGRLRPVIGVYDAVGLGLFATTSASYALDLGASGFAAVIIGAVGAVGGGVLRDVLVNEVPLLLRRDLYAVPALLGAFVVVVWDALGGPGDLGLLVGTVAATGLRLLGMWRDWNFPVAPVDPL</sequence>
<feature type="domain" description="Glycine transporter" evidence="8">
    <location>
        <begin position="91"/>
        <end position="163"/>
    </location>
</feature>
<evidence type="ECO:0000256" key="4">
    <source>
        <dbReference type="ARBA" id="ARBA00022692"/>
    </source>
</evidence>
<dbReference type="PANTHER" id="PTHR30506">
    <property type="entry name" value="INNER MEMBRANE PROTEIN"/>
    <property type="match status" value="1"/>
</dbReference>
<evidence type="ECO:0000256" key="7">
    <source>
        <dbReference type="SAM" id="Phobius"/>
    </source>
</evidence>
<feature type="domain" description="Glycine transporter" evidence="8">
    <location>
        <begin position="5"/>
        <end position="79"/>
    </location>
</feature>
<comment type="similarity">
    <text evidence="2">Belongs to the UPF0126 family.</text>
</comment>
<comment type="caution">
    <text evidence="9">The sequence shown here is derived from an EMBL/GenBank/DDBJ whole genome shotgun (WGS) entry which is preliminary data.</text>
</comment>
<reference evidence="9 10" key="1">
    <citation type="submission" date="2021-03" db="EMBL/GenBank/DDBJ databases">
        <title>Sequencing the genomes of 1000 actinobacteria strains.</title>
        <authorList>
            <person name="Klenk H.-P."/>
        </authorList>
    </citation>
    <scope>NUCLEOTIDE SEQUENCE [LARGE SCALE GENOMIC DNA]</scope>
    <source>
        <strain evidence="9 10">DSM 12936</strain>
    </source>
</reference>
<keyword evidence="3" id="KW-1003">Cell membrane</keyword>
<proteinExistence type="inferred from homology"/>
<gene>
    <name evidence="9" type="ORF">JOF54_003984</name>
</gene>
<keyword evidence="5 7" id="KW-1133">Transmembrane helix</keyword>
<keyword evidence="10" id="KW-1185">Reference proteome</keyword>
<dbReference type="Proteomes" id="UP000758168">
    <property type="component" value="Unassembled WGS sequence"/>
</dbReference>
<evidence type="ECO:0000313" key="9">
    <source>
        <dbReference type="EMBL" id="MBP2419062.1"/>
    </source>
</evidence>
<keyword evidence="4 7" id="KW-0812">Transmembrane</keyword>
<protein>
    <submittedName>
        <fullName evidence="9">Membrane protein YeiH</fullName>
    </submittedName>
</protein>
<evidence type="ECO:0000256" key="1">
    <source>
        <dbReference type="ARBA" id="ARBA00004651"/>
    </source>
</evidence>
<dbReference type="Pfam" id="PF03458">
    <property type="entry name" value="Gly_transporter"/>
    <property type="match status" value="2"/>
</dbReference>
<evidence type="ECO:0000256" key="5">
    <source>
        <dbReference type="ARBA" id="ARBA00022989"/>
    </source>
</evidence>
<dbReference type="RefSeq" id="WP_210059156.1">
    <property type="nucleotide sequence ID" value="NZ_BAAAMH010000011.1"/>
</dbReference>
<evidence type="ECO:0000256" key="3">
    <source>
        <dbReference type="ARBA" id="ARBA00022475"/>
    </source>
</evidence>
<name>A0ABS4ZDF2_9ACTN</name>
<evidence type="ECO:0000256" key="6">
    <source>
        <dbReference type="ARBA" id="ARBA00023136"/>
    </source>
</evidence>
<keyword evidence="6 7" id="KW-0472">Membrane</keyword>
<comment type="subcellular location">
    <subcellularLocation>
        <location evidence="1">Cell membrane</location>
        <topology evidence="1">Multi-pass membrane protein</topology>
    </subcellularLocation>
</comment>
<feature type="transmembrane region" description="Helical" evidence="7">
    <location>
        <begin position="115"/>
        <end position="136"/>
    </location>
</feature>
<evidence type="ECO:0000313" key="10">
    <source>
        <dbReference type="Proteomes" id="UP000758168"/>
    </source>
</evidence>
<organism evidence="9 10">
    <name type="scientific">Microlunatus capsulatus</name>
    <dbReference type="NCBI Taxonomy" id="99117"/>
    <lineage>
        <taxon>Bacteria</taxon>
        <taxon>Bacillati</taxon>
        <taxon>Actinomycetota</taxon>
        <taxon>Actinomycetes</taxon>
        <taxon>Propionibacteriales</taxon>
        <taxon>Propionibacteriaceae</taxon>
        <taxon>Microlunatus</taxon>
    </lineage>
</organism>
<evidence type="ECO:0000256" key="2">
    <source>
        <dbReference type="ARBA" id="ARBA00008193"/>
    </source>
</evidence>
<accession>A0ABS4ZDF2</accession>
<feature type="transmembrane region" description="Helical" evidence="7">
    <location>
        <begin position="91"/>
        <end position="109"/>
    </location>
</feature>
<feature type="transmembrane region" description="Helical" evidence="7">
    <location>
        <begin position="148"/>
        <end position="166"/>
    </location>
</feature>